<dbReference type="SUPFAM" id="SSF55781">
    <property type="entry name" value="GAF domain-like"/>
    <property type="match status" value="1"/>
</dbReference>
<accession>A0A5C6AYC1</accession>
<feature type="region of interest" description="Disordered" evidence="3">
    <location>
        <begin position="1"/>
        <end position="48"/>
    </location>
</feature>
<dbReference type="EMBL" id="SJPN01000003">
    <property type="protein sequence ID" value="TWU04720.1"/>
    <property type="molecule type" value="Genomic_DNA"/>
</dbReference>
<dbReference type="InterPro" id="IPR050465">
    <property type="entry name" value="UPF0194_transport"/>
</dbReference>
<comment type="caution">
    <text evidence="5">The sequence shown here is derived from an EMBL/GenBank/DDBJ whole genome shotgun (WGS) entry which is preliminary data.</text>
</comment>
<dbReference type="PANTHER" id="PTHR32347">
    <property type="entry name" value="EFFLUX SYSTEM COMPONENT YKNX-RELATED"/>
    <property type="match status" value="1"/>
</dbReference>
<evidence type="ECO:0000313" key="6">
    <source>
        <dbReference type="Proteomes" id="UP000320176"/>
    </source>
</evidence>
<evidence type="ECO:0000256" key="1">
    <source>
        <dbReference type="ARBA" id="ARBA00004196"/>
    </source>
</evidence>
<keyword evidence="2" id="KW-0175">Coiled coil</keyword>
<dbReference type="SUPFAM" id="SSF111369">
    <property type="entry name" value="HlyD-like secretion proteins"/>
    <property type="match status" value="1"/>
</dbReference>
<dbReference type="Proteomes" id="UP000320176">
    <property type="component" value="Unassembled WGS sequence"/>
</dbReference>
<dbReference type="Pfam" id="PF25954">
    <property type="entry name" value="Beta-barrel_RND_2"/>
    <property type="match status" value="1"/>
</dbReference>
<dbReference type="PANTHER" id="PTHR32347:SF23">
    <property type="entry name" value="BLL5650 PROTEIN"/>
    <property type="match status" value="1"/>
</dbReference>
<dbReference type="RefSeq" id="WP_146520089.1">
    <property type="nucleotide sequence ID" value="NZ_SJPN01000003.1"/>
</dbReference>
<feature type="domain" description="CusB-like beta-barrel" evidence="4">
    <location>
        <begin position="552"/>
        <end position="626"/>
    </location>
</feature>
<feature type="compositionally biased region" description="Polar residues" evidence="3">
    <location>
        <begin position="14"/>
        <end position="29"/>
    </location>
</feature>
<dbReference type="InterPro" id="IPR029016">
    <property type="entry name" value="GAF-like_dom_sf"/>
</dbReference>
<dbReference type="OrthoDB" id="9806939at2"/>
<sequence>MARFDSGIYAMTDESPTNGPATSETTTIGPTAKPPSVRPLASGTVTGDATSIDKPAALDIPGLHQALHHVMHLNGDRPSVLRAFREAIIKTTGAVGVGILTQTPAAGWRMGSDDVSGRIPTRPDFVKKFGSTCDAVLKRGTIQMERFLGLESIYVPVADGETNLVVLVLSHKHNVQEMLMALDATAVYITLYLESSHATDNDWKVQALAAVIDLVAKLESQETVDEACHVVANELARHLDVNQVAIGTRFGKRLHVRSLSGTVKLQPGSPAHDAIEMTLNESLLRKEIGVYPTTDDNQSHLLVAHRQLCVDLKCEGVLSTPLETSDGRVVGTMLITGPAKKIQAKQLRQFVRTAAPSIAGGLLVSHRMQRSRLVRAWQTMGTRIRSKKSVVWIVTGLVLVSLLMMPVRYRVRCGCQTEPTLRRFAVAPFEGQIEQALVQPGDNVAAGDLIATMDGQSLRFELASVMAEQRQAAKQREIELAQRNITASLVSQLESERLAARASLLQHQLNQLEIRSPIDGVVLTGSTEQATASAVDTGDVVYEIGSLDRMRVEVAIPAEEIAHVQVGDPIRIWLTGLTGESFDATVQRIRPESELGDGRNVFIATVTLDNPDDRLRPGMKGTVRIDCERHSLAWNLFHRPWDYLVSRMTWW</sequence>
<reference evidence="5 6" key="1">
    <citation type="submission" date="2019-02" db="EMBL/GenBank/DDBJ databases">
        <title>Deep-cultivation of Planctomycetes and their phenomic and genomic characterization uncovers novel biology.</title>
        <authorList>
            <person name="Wiegand S."/>
            <person name="Jogler M."/>
            <person name="Boedeker C."/>
            <person name="Pinto D."/>
            <person name="Vollmers J."/>
            <person name="Rivas-Marin E."/>
            <person name="Kohn T."/>
            <person name="Peeters S.H."/>
            <person name="Heuer A."/>
            <person name="Rast P."/>
            <person name="Oberbeckmann S."/>
            <person name="Bunk B."/>
            <person name="Jeske O."/>
            <person name="Meyerdierks A."/>
            <person name="Storesund J.E."/>
            <person name="Kallscheuer N."/>
            <person name="Luecker S."/>
            <person name="Lage O.M."/>
            <person name="Pohl T."/>
            <person name="Merkel B.J."/>
            <person name="Hornburger P."/>
            <person name="Mueller R.-W."/>
            <person name="Bruemmer F."/>
            <person name="Labrenz M."/>
            <person name="Spormann A.M."/>
            <person name="Op Den Camp H."/>
            <person name="Overmann J."/>
            <person name="Amann R."/>
            <person name="Jetten M.S.M."/>
            <person name="Mascher T."/>
            <person name="Medema M.H."/>
            <person name="Devos D.P."/>
            <person name="Kaster A.-K."/>
            <person name="Ovreas L."/>
            <person name="Rohde M."/>
            <person name="Galperin M.Y."/>
            <person name="Jogler C."/>
        </authorList>
    </citation>
    <scope>NUCLEOTIDE SEQUENCE [LARGE SCALE GENOMIC DNA]</scope>
    <source>
        <strain evidence="5 6">Pla52n</strain>
    </source>
</reference>
<dbReference type="AlphaFoldDB" id="A0A5C6AYC1"/>
<protein>
    <submittedName>
        <fullName evidence="5">HlyD family secretion protein</fullName>
    </submittedName>
</protein>
<keyword evidence="6" id="KW-1185">Reference proteome</keyword>
<evidence type="ECO:0000256" key="2">
    <source>
        <dbReference type="ARBA" id="ARBA00023054"/>
    </source>
</evidence>
<organism evidence="5 6">
    <name type="scientific">Stieleria varia</name>
    <dbReference type="NCBI Taxonomy" id="2528005"/>
    <lineage>
        <taxon>Bacteria</taxon>
        <taxon>Pseudomonadati</taxon>
        <taxon>Planctomycetota</taxon>
        <taxon>Planctomycetia</taxon>
        <taxon>Pirellulales</taxon>
        <taxon>Pirellulaceae</taxon>
        <taxon>Stieleria</taxon>
    </lineage>
</organism>
<dbReference type="Gene3D" id="2.40.30.170">
    <property type="match status" value="1"/>
</dbReference>
<proteinExistence type="predicted"/>
<dbReference type="InterPro" id="IPR058792">
    <property type="entry name" value="Beta-barrel_RND_2"/>
</dbReference>
<evidence type="ECO:0000259" key="4">
    <source>
        <dbReference type="Pfam" id="PF25954"/>
    </source>
</evidence>
<dbReference type="GO" id="GO:0030313">
    <property type="term" value="C:cell envelope"/>
    <property type="evidence" value="ECO:0007669"/>
    <property type="project" value="UniProtKB-SubCell"/>
</dbReference>
<comment type="subcellular location">
    <subcellularLocation>
        <location evidence="1">Cell envelope</location>
    </subcellularLocation>
</comment>
<evidence type="ECO:0000313" key="5">
    <source>
        <dbReference type="EMBL" id="TWU04720.1"/>
    </source>
</evidence>
<name>A0A5C6AYC1_9BACT</name>
<dbReference type="Gene3D" id="3.30.450.40">
    <property type="match status" value="1"/>
</dbReference>
<gene>
    <name evidence="5" type="ORF">Pla52n_27630</name>
</gene>
<dbReference type="Gene3D" id="2.40.50.100">
    <property type="match status" value="1"/>
</dbReference>
<evidence type="ECO:0000256" key="3">
    <source>
        <dbReference type="SAM" id="MobiDB-lite"/>
    </source>
</evidence>